<dbReference type="PANTHER" id="PTHR11699">
    <property type="entry name" value="ALDEHYDE DEHYDROGENASE-RELATED"/>
    <property type="match status" value="1"/>
</dbReference>
<name>A0A8S9YP15_9TREM</name>
<dbReference type="InterPro" id="IPR015590">
    <property type="entry name" value="Aldehyde_DH_dom"/>
</dbReference>
<organism evidence="2 3">
    <name type="scientific">Paragonimus skrjabini miyazakii</name>
    <dbReference type="NCBI Taxonomy" id="59628"/>
    <lineage>
        <taxon>Eukaryota</taxon>
        <taxon>Metazoa</taxon>
        <taxon>Spiralia</taxon>
        <taxon>Lophotrochozoa</taxon>
        <taxon>Platyhelminthes</taxon>
        <taxon>Trematoda</taxon>
        <taxon>Digenea</taxon>
        <taxon>Plagiorchiida</taxon>
        <taxon>Troglotremata</taxon>
        <taxon>Troglotrematidae</taxon>
        <taxon>Paragonimus</taxon>
    </lineage>
</organism>
<evidence type="ECO:0000313" key="2">
    <source>
        <dbReference type="EMBL" id="KAF7254821.1"/>
    </source>
</evidence>
<dbReference type="GO" id="GO:0016620">
    <property type="term" value="F:oxidoreductase activity, acting on the aldehyde or oxo group of donors, NAD or NADP as acceptor"/>
    <property type="evidence" value="ECO:0007669"/>
    <property type="project" value="InterPro"/>
</dbReference>
<evidence type="ECO:0000313" key="3">
    <source>
        <dbReference type="Proteomes" id="UP000822476"/>
    </source>
</evidence>
<dbReference type="AlphaFoldDB" id="A0A8S9YP15"/>
<dbReference type="SUPFAM" id="SSF53720">
    <property type="entry name" value="ALDH-like"/>
    <property type="match status" value="1"/>
</dbReference>
<comment type="caution">
    <text evidence="2">The sequence shown here is derived from an EMBL/GenBank/DDBJ whole genome shotgun (WGS) entry which is preliminary data.</text>
</comment>
<gene>
    <name evidence="2" type="ORF">EG68_07638</name>
</gene>
<proteinExistence type="predicted"/>
<evidence type="ECO:0000259" key="1">
    <source>
        <dbReference type="Pfam" id="PF00171"/>
    </source>
</evidence>
<dbReference type="OrthoDB" id="310895at2759"/>
<feature type="domain" description="Aldehyde dehydrogenase" evidence="1">
    <location>
        <begin position="3"/>
        <end position="61"/>
    </location>
</feature>
<dbReference type="Pfam" id="PF00171">
    <property type="entry name" value="Aldedh"/>
    <property type="match status" value="1"/>
</dbReference>
<reference evidence="2" key="1">
    <citation type="submission" date="2019-07" db="EMBL/GenBank/DDBJ databases">
        <title>Annotation for the trematode Paragonimus miyazaki's.</title>
        <authorList>
            <person name="Choi Y.-J."/>
        </authorList>
    </citation>
    <scope>NUCLEOTIDE SEQUENCE</scope>
    <source>
        <strain evidence="2">Japan</strain>
    </source>
</reference>
<protein>
    <recommendedName>
        <fullName evidence="1">Aldehyde dehydrogenase domain-containing protein</fullName>
    </recommendedName>
</protein>
<dbReference type="Proteomes" id="UP000822476">
    <property type="component" value="Unassembled WGS sequence"/>
</dbReference>
<sequence>MRTGPQVDETQFQTVMSYIESGKQEGARLCTGGGRVGSTGYFIQPTVFADVNDDMRIAKEEASLRAQAQGHNFFYNEESLAQMAWPHNKTIIRTHSGAPTGVADARINEALFVCDRYAFDRVKPSDQSDRIVQANLPNMWDTIETGQRSYAINCRGDCNSPIPTTTVRSKTASQNVEPSMAVLFKPRIE</sequence>
<dbReference type="InterPro" id="IPR016163">
    <property type="entry name" value="Ald_DH_C"/>
</dbReference>
<keyword evidence="3" id="KW-1185">Reference proteome</keyword>
<dbReference type="Gene3D" id="3.40.309.10">
    <property type="entry name" value="Aldehyde Dehydrogenase, Chain A, domain 2"/>
    <property type="match status" value="1"/>
</dbReference>
<dbReference type="EMBL" id="JTDE01004618">
    <property type="protein sequence ID" value="KAF7254821.1"/>
    <property type="molecule type" value="Genomic_DNA"/>
</dbReference>
<accession>A0A8S9YP15</accession>
<dbReference type="InterPro" id="IPR016161">
    <property type="entry name" value="Ald_DH/histidinol_DH"/>
</dbReference>